<dbReference type="STRING" id="6832.A0A553P329"/>
<dbReference type="SMART" id="SM00220">
    <property type="entry name" value="S_TKc"/>
    <property type="match status" value="1"/>
</dbReference>
<feature type="region of interest" description="Disordered" evidence="6">
    <location>
        <begin position="974"/>
        <end position="1005"/>
    </location>
</feature>
<feature type="region of interest" description="Disordered" evidence="6">
    <location>
        <begin position="614"/>
        <end position="659"/>
    </location>
</feature>
<dbReference type="EMBL" id="VCGU01000008">
    <property type="protein sequence ID" value="TRY72084.1"/>
    <property type="molecule type" value="Genomic_DNA"/>
</dbReference>
<feature type="compositionally biased region" description="Polar residues" evidence="6">
    <location>
        <begin position="648"/>
        <end position="659"/>
    </location>
</feature>
<keyword evidence="4 5" id="KW-0067">ATP-binding</keyword>
<evidence type="ECO:0000256" key="3">
    <source>
        <dbReference type="ARBA" id="ARBA00022741"/>
    </source>
</evidence>
<feature type="compositionally biased region" description="Basic and acidic residues" evidence="6">
    <location>
        <begin position="974"/>
        <end position="984"/>
    </location>
</feature>
<dbReference type="SMART" id="SM00036">
    <property type="entry name" value="CNH"/>
    <property type="match status" value="1"/>
</dbReference>
<evidence type="ECO:0000256" key="5">
    <source>
        <dbReference type="PROSITE-ProRule" id="PRU10141"/>
    </source>
</evidence>
<dbReference type="InterPro" id="IPR011009">
    <property type="entry name" value="Kinase-like_dom_sf"/>
</dbReference>
<dbReference type="GO" id="GO:0005737">
    <property type="term" value="C:cytoplasm"/>
    <property type="evidence" value="ECO:0007669"/>
    <property type="project" value="TreeGrafter"/>
</dbReference>
<feature type="compositionally biased region" description="Pro residues" evidence="6">
    <location>
        <begin position="1092"/>
        <end position="1109"/>
    </location>
</feature>
<accession>A0A553P329</accession>
<feature type="binding site" evidence="5">
    <location>
        <position position="96"/>
    </location>
    <ligand>
        <name>ATP</name>
        <dbReference type="ChEBI" id="CHEBI:30616"/>
    </ligand>
</feature>
<dbReference type="InterPro" id="IPR000719">
    <property type="entry name" value="Prot_kinase_dom"/>
</dbReference>
<gene>
    <name evidence="9" type="ORF">TCAL_00199</name>
</gene>
<evidence type="ECO:0000259" key="8">
    <source>
        <dbReference type="PROSITE" id="PS50219"/>
    </source>
</evidence>
<reference evidence="9 10" key="1">
    <citation type="journal article" date="2018" name="Nat. Ecol. Evol.">
        <title>Genomic signatures of mitonuclear coevolution across populations of Tigriopus californicus.</title>
        <authorList>
            <person name="Barreto F.S."/>
            <person name="Watson E.T."/>
            <person name="Lima T.G."/>
            <person name="Willett C.S."/>
            <person name="Edmands S."/>
            <person name="Li W."/>
            <person name="Burton R.S."/>
        </authorList>
    </citation>
    <scope>NUCLEOTIDE SEQUENCE [LARGE SCALE GENOMIC DNA]</scope>
    <source>
        <strain evidence="9 10">San Diego</strain>
    </source>
</reference>
<dbReference type="Gene3D" id="1.10.510.10">
    <property type="entry name" value="Transferase(Phosphotransferase) domain 1"/>
    <property type="match status" value="1"/>
</dbReference>
<evidence type="ECO:0000313" key="10">
    <source>
        <dbReference type="Proteomes" id="UP000318571"/>
    </source>
</evidence>
<feature type="region of interest" description="Disordered" evidence="6">
    <location>
        <begin position="391"/>
        <end position="417"/>
    </location>
</feature>
<dbReference type="PROSITE" id="PS50219">
    <property type="entry name" value="CNH"/>
    <property type="match status" value="1"/>
</dbReference>
<dbReference type="PANTHER" id="PTHR48012:SF18">
    <property type="entry name" value="HAPPYHOUR, ISOFORM A"/>
    <property type="match status" value="1"/>
</dbReference>
<proteinExistence type="inferred from homology"/>
<evidence type="ECO:0000259" key="7">
    <source>
        <dbReference type="PROSITE" id="PS50011"/>
    </source>
</evidence>
<dbReference type="GO" id="GO:0005524">
    <property type="term" value="F:ATP binding"/>
    <property type="evidence" value="ECO:0007669"/>
    <property type="project" value="UniProtKB-UniRule"/>
</dbReference>
<dbReference type="Proteomes" id="UP000318571">
    <property type="component" value="Chromosome 7"/>
</dbReference>
<feature type="compositionally biased region" description="Basic and acidic residues" evidence="6">
    <location>
        <begin position="1059"/>
        <end position="1070"/>
    </location>
</feature>
<feature type="domain" description="Protein kinase" evidence="7">
    <location>
        <begin position="67"/>
        <end position="351"/>
    </location>
</feature>
<keyword evidence="3 5" id="KW-0547">Nucleotide-binding</keyword>
<evidence type="ECO:0000256" key="6">
    <source>
        <dbReference type="SAM" id="MobiDB-lite"/>
    </source>
</evidence>
<comment type="caution">
    <text evidence="9">The sequence shown here is derived from an EMBL/GenBank/DDBJ whole genome shotgun (WGS) entry which is preliminary data.</text>
</comment>
<protein>
    <recommendedName>
        <fullName evidence="2">non-specific serine/threonine protein kinase</fullName>
        <ecNumber evidence="2">2.7.11.1</ecNumber>
    </recommendedName>
</protein>
<dbReference type="Pfam" id="PF00780">
    <property type="entry name" value="CNH"/>
    <property type="match status" value="1"/>
</dbReference>
<feature type="compositionally biased region" description="Basic and acidic residues" evidence="6">
    <location>
        <begin position="867"/>
        <end position="877"/>
    </location>
</feature>
<dbReference type="OMA" id="INCSASW"/>
<dbReference type="SUPFAM" id="SSF56112">
    <property type="entry name" value="Protein kinase-like (PK-like)"/>
    <property type="match status" value="1"/>
</dbReference>
<dbReference type="Pfam" id="PF00069">
    <property type="entry name" value="Pkinase"/>
    <property type="match status" value="1"/>
</dbReference>
<feature type="domain" description="CNH" evidence="8">
    <location>
        <begin position="1144"/>
        <end position="1466"/>
    </location>
</feature>
<sequence length="1513" mass="168734">MAAAARFRGPPAPLANGNMAHSAAPSVHHHKGPPPGPSTPAAAGHSRGRGAAMLSSDISRRNPQDDYELLQRIGSGTYGDVYKAKRHSTGEFAAIKVIKLEQGDDFGIIQQEILMMKDCRHPNIVAYYGSYLRRDKLWICMEYCGGSSLQDIYHSETPTFIPELFDRKYLQMKPFRLIYSIVTGPLTEKQIAFMCRETLQGLSYLHSMGKMHRDIKGANILLSDKGEVKLADFGVSAQITATLGKRKSFIGTPYWMAPEVAAVERKGGYNHLCDIWAVGITAIELAELQPPMFDLHPMRALFLMSKSGYKPPTLKDKNKWSADFHNFAKLSLTKNPKKRPPAERLLFHPFVLAGDLSQRYSMELLQKVRNPEATTPIFDEPDEDGIVHNVPRRISSKAPKSKATKSQAESNLDEGSSRANVAARAAFIDNPVAGGVRRFNGISECWATNYNDGEEEALNEALDEALDDLAGVGNWRSTDPKAGMNKNHQCNNPYKESHGFGDGSTTLKVVEPGDEFDEDELEPNANEDGLTEEDRIKNRLLKARMQKMIEKSKLNLSRSKSELGEQHKKMISHLTRGKTELSEQNKRILASLSSGMERGRRKFIPQGLKYRVNGRVSRRDGGGSLSTSPTSGPGGDIENNRFRDLMGSNLSSKGTRYSSTSNLDSVLRDLGIDPNFEPFVDPTMHKSATLKLVLPTAPSAMKMNNNTLHSNNNCDTLRLPNSAISDSPEASSGIEQCLQERIQGGLASFDYIDDRELTLTREPMEKPNQIRDDFVSEVFDELSQSSSFKRNVPKPNLRSVPISPQRSAPLNAYDWYNSLVKTGRSRSRSRSSCRQSSFDEPSSSLGQETSQGEMASNHGFSTLATPESKRKAILSERRQRRLSSSSFSGCDNERFFLQRPLPQGDNHHRQQYCSTLENSTAVNSLLSTPSRSNNSLHVRHLKNFYWKGLKDLNLPQSKKRGHINDLDATEYTEHNTLKLGEKASESVGGEPSKRRHQHQSENSHQIARLADFVANRLSLASEYDDHEQQPPSATPLRSSQNQNESQFRAPSGHGIRNRSLSDSRANDRMGSESPQAPPRRRERSNKRQESSSPPPPPSIPPPPPPPPPVSDNLGASSQPFSNGLPPTPKVHMGACFSKVFNGCPLRIHCTASWVHPETHNQHILVGAEEGIYTLNLNEIHENIMDLLYPRRTVWMFVIKDVLMTLSGKTPSLFRHDLVGLHGQNKDRLTISMNAMHKIPSKFVPKKYAMTCKVPNTKGTTKCCIGRNPYNGYKYLCGVCPQGVFLMQWYDPLNKFMLLKLFDCNVPNPPRVFEMIITPDLEYPIVCINVRRGFDGKSLKLDMINLNSTASWFHSDELDEMDGSATVIPRHELMNVQAVTQLEKDTILVSYDNVVKVVNFQGKLKSSKRHATELHFDFTITAIVCLADSVLAFHKHGMQGRSFKNNEITQEICDRTRIFKLLGSDRSIVVQSEPVLDDTLASMPSDTESSGASSLTETMGVDLHTLTGHEAAQF</sequence>
<feature type="compositionally biased region" description="Basic residues" evidence="6">
    <location>
        <begin position="391"/>
        <end position="403"/>
    </location>
</feature>
<dbReference type="PANTHER" id="PTHR48012">
    <property type="entry name" value="STERILE20-LIKE KINASE, ISOFORM B-RELATED"/>
    <property type="match status" value="1"/>
</dbReference>
<feature type="region of interest" description="Disordered" evidence="6">
    <location>
        <begin position="1022"/>
        <end position="1125"/>
    </location>
</feature>
<dbReference type="GO" id="GO:0008349">
    <property type="term" value="F:MAP kinase kinase kinase kinase activity"/>
    <property type="evidence" value="ECO:0007669"/>
    <property type="project" value="TreeGrafter"/>
</dbReference>
<feature type="compositionally biased region" description="Polar residues" evidence="6">
    <location>
        <begin position="838"/>
        <end position="865"/>
    </location>
</feature>
<dbReference type="PROSITE" id="PS00107">
    <property type="entry name" value="PROTEIN_KINASE_ATP"/>
    <property type="match status" value="1"/>
</dbReference>
<dbReference type="InterPro" id="IPR050629">
    <property type="entry name" value="STE20/SPS1-PAK"/>
</dbReference>
<dbReference type="CDD" id="cd06613">
    <property type="entry name" value="STKc_MAP4K3_like"/>
    <property type="match status" value="1"/>
</dbReference>
<feature type="compositionally biased region" description="Polar residues" evidence="6">
    <location>
        <begin position="1029"/>
        <end position="1048"/>
    </location>
</feature>
<keyword evidence="10" id="KW-1185">Reference proteome</keyword>
<evidence type="ECO:0000256" key="2">
    <source>
        <dbReference type="ARBA" id="ARBA00012513"/>
    </source>
</evidence>
<dbReference type="InterPro" id="IPR017441">
    <property type="entry name" value="Protein_kinase_ATP_BS"/>
</dbReference>
<evidence type="ECO:0000256" key="4">
    <source>
        <dbReference type="ARBA" id="ARBA00022840"/>
    </source>
</evidence>
<feature type="region of interest" description="Disordered" evidence="6">
    <location>
        <begin position="826"/>
        <end position="887"/>
    </location>
</feature>
<organism evidence="9 10">
    <name type="scientific">Tigriopus californicus</name>
    <name type="common">Marine copepod</name>
    <dbReference type="NCBI Taxonomy" id="6832"/>
    <lineage>
        <taxon>Eukaryota</taxon>
        <taxon>Metazoa</taxon>
        <taxon>Ecdysozoa</taxon>
        <taxon>Arthropoda</taxon>
        <taxon>Crustacea</taxon>
        <taxon>Multicrustacea</taxon>
        <taxon>Hexanauplia</taxon>
        <taxon>Copepoda</taxon>
        <taxon>Harpacticoida</taxon>
        <taxon>Harpacticidae</taxon>
        <taxon>Tigriopus</taxon>
    </lineage>
</organism>
<comment type="similarity">
    <text evidence="1">Belongs to the protein kinase superfamily. STE Ser/Thr protein kinase family. STE20 subfamily.</text>
</comment>
<feature type="compositionally biased region" description="Low complexity" evidence="6">
    <location>
        <begin position="39"/>
        <end position="52"/>
    </location>
</feature>
<dbReference type="InterPro" id="IPR001180">
    <property type="entry name" value="CNH_dom"/>
</dbReference>
<evidence type="ECO:0000256" key="1">
    <source>
        <dbReference type="ARBA" id="ARBA00008874"/>
    </source>
</evidence>
<evidence type="ECO:0000313" key="9">
    <source>
        <dbReference type="EMBL" id="TRY72084.1"/>
    </source>
</evidence>
<feature type="region of interest" description="Disordered" evidence="6">
    <location>
        <begin position="1"/>
        <end position="58"/>
    </location>
</feature>
<dbReference type="PROSITE" id="PS50011">
    <property type="entry name" value="PROTEIN_KINASE_DOM"/>
    <property type="match status" value="1"/>
</dbReference>
<feature type="region of interest" description="Disordered" evidence="6">
    <location>
        <begin position="785"/>
        <end position="804"/>
    </location>
</feature>
<dbReference type="EC" id="2.7.11.1" evidence="2"/>
<name>A0A553P329_TIGCA</name>